<evidence type="ECO:0000256" key="2">
    <source>
        <dbReference type="SAM" id="Phobius"/>
    </source>
</evidence>
<organism evidence="4 5">
    <name type="scientific">Tectimicrobiota bacterium</name>
    <dbReference type="NCBI Taxonomy" id="2528274"/>
    <lineage>
        <taxon>Bacteria</taxon>
        <taxon>Pseudomonadati</taxon>
        <taxon>Nitrospinota/Tectimicrobiota group</taxon>
        <taxon>Candidatus Tectimicrobiota</taxon>
    </lineage>
</organism>
<evidence type="ECO:0000256" key="1">
    <source>
        <dbReference type="ARBA" id="ARBA00023002"/>
    </source>
</evidence>
<evidence type="ECO:0000313" key="5">
    <source>
        <dbReference type="Proteomes" id="UP000769766"/>
    </source>
</evidence>
<dbReference type="Pfam" id="PF01058">
    <property type="entry name" value="Oxidored_q6"/>
    <property type="match status" value="1"/>
</dbReference>
<dbReference type="GO" id="GO:0016491">
    <property type="term" value="F:oxidoreductase activity"/>
    <property type="evidence" value="ECO:0007669"/>
    <property type="project" value="UniProtKB-KW"/>
</dbReference>
<protein>
    <submittedName>
        <fullName evidence="4">Oxidoreductase</fullName>
    </submittedName>
</protein>
<dbReference type="InterPro" id="IPR006137">
    <property type="entry name" value="NADH_UbQ_OxRdtase-like_20kDa"/>
</dbReference>
<dbReference type="Gene3D" id="3.40.50.700">
    <property type="entry name" value="NADH:ubiquinone oxidoreductase-like, 20kDa subunit"/>
    <property type="match status" value="1"/>
</dbReference>
<keyword evidence="2" id="KW-0472">Membrane</keyword>
<proteinExistence type="predicted"/>
<accession>A0A932FYZ5</accession>
<feature type="transmembrane region" description="Helical" evidence="2">
    <location>
        <begin position="87"/>
        <end position="104"/>
    </location>
</feature>
<dbReference type="InterPro" id="IPR037024">
    <property type="entry name" value="NiFe_Hase_small_N_sf"/>
</dbReference>
<keyword evidence="1" id="KW-0560">Oxidoreductase</keyword>
<feature type="non-terminal residue" evidence="4">
    <location>
        <position position="257"/>
    </location>
</feature>
<dbReference type="PANTHER" id="PTHR42845:SF2">
    <property type="entry name" value="F420-NON-REDUCING HYDROGENASE VHU SUBUNIT G"/>
    <property type="match status" value="1"/>
</dbReference>
<comment type="caution">
    <text evidence="4">The sequence shown here is derived from an EMBL/GenBank/DDBJ whole genome shotgun (WGS) entry which is preliminary data.</text>
</comment>
<dbReference type="Proteomes" id="UP000769766">
    <property type="component" value="Unassembled WGS sequence"/>
</dbReference>
<keyword evidence="2" id="KW-0812">Transmembrane</keyword>
<feature type="domain" description="NADH:ubiquinone oxidoreductase-like 20kDa subunit" evidence="3">
    <location>
        <begin position="15"/>
        <end position="180"/>
    </location>
</feature>
<keyword evidence="2" id="KW-1133">Transmembrane helix</keyword>
<sequence>MPDKPKVAFYWCASCGGCEESILDLAEDLLLVMDAVSLVFWPVALDFKRKGLEAAPDGSIWMTLINGAVRTSEQEEMARLFRRKSQILVAYGACACLGGIPGLANQFEREQILRYVYEETPTVVNEGKTRPLPEYQEDGRATTLPTFRNLVRALDQVVEVDYSLPGCPPTPKLLKEAVLTLLSGRLPPKGAVLAPDIALCDECPRKETKPADLGIAELKRPHQTRLDPENCFLAQGVVCIGPATRGGCEGLCIRGNM</sequence>
<dbReference type="InterPro" id="IPR051349">
    <property type="entry name" value="Hydrogenase_assoc-protein"/>
</dbReference>
<name>A0A932FYZ5_UNCTE</name>
<dbReference type="EMBL" id="JACPRF010000265">
    <property type="protein sequence ID" value="MBI2876959.1"/>
    <property type="molecule type" value="Genomic_DNA"/>
</dbReference>
<gene>
    <name evidence="4" type="ORF">HYY20_08760</name>
</gene>
<dbReference type="AlphaFoldDB" id="A0A932FYZ5"/>
<evidence type="ECO:0000259" key="3">
    <source>
        <dbReference type="Pfam" id="PF01058"/>
    </source>
</evidence>
<dbReference type="PANTHER" id="PTHR42845">
    <property type="entry name" value="COENZYME F420-REDUCING HYDROGENASE, GAMMA SUBUNIT"/>
    <property type="match status" value="1"/>
</dbReference>
<evidence type="ECO:0000313" key="4">
    <source>
        <dbReference type="EMBL" id="MBI2876959.1"/>
    </source>
</evidence>
<reference evidence="4" key="1">
    <citation type="submission" date="2020-07" db="EMBL/GenBank/DDBJ databases">
        <title>Huge and variable diversity of episymbiotic CPR bacteria and DPANN archaea in groundwater ecosystems.</title>
        <authorList>
            <person name="He C.Y."/>
            <person name="Keren R."/>
            <person name="Whittaker M."/>
            <person name="Farag I.F."/>
            <person name="Doudna J."/>
            <person name="Cate J.H.D."/>
            <person name="Banfield J.F."/>
        </authorList>
    </citation>
    <scope>NUCLEOTIDE SEQUENCE</scope>
    <source>
        <strain evidence="4">NC_groundwater_672_Ag_B-0.1um_62_36</strain>
    </source>
</reference>
<dbReference type="GO" id="GO:0051536">
    <property type="term" value="F:iron-sulfur cluster binding"/>
    <property type="evidence" value="ECO:0007669"/>
    <property type="project" value="InterPro"/>
</dbReference>
<dbReference type="SUPFAM" id="SSF56770">
    <property type="entry name" value="HydA/Nqo6-like"/>
    <property type="match status" value="1"/>
</dbReference>